<dbReference type="InterPro" id="IPR027417">
    <property type="entry name" value="P-loop_NTPase"/>
</dbReference>
<reference evidence="3" key="1">
    <citation type="submission" date="2018-10" db="EMBL/GenBank/DDBJ databases">
        <title>Hidden diversity of soil giant viruses.</title>
        <authorList>
            <person name="Schulz F."/>
            <person name="Alteio L."/>
            <person name="Goudeau D."/>
            <person name="Ryan E.M."/>
            <person name="Malmstrom R.R."/>
            <person name="Blanchard J."/>
            <person name="Woyke T."/>
        </authorList>
    </citation>
    <scope>NUCLEOTIDE SEQUENCE</scope>
    <source>
        <strain evidence="3">BAV1</strain>
    </source>
</reference>
<dbReference type="InterPro" id="IPR050773">
    <property type="entry name" value="CbxX/CfxQ_RuBisCO_ESX"/>
</dbReference>
<evidence type="ECO:0000313" key="3">
    <source>
        <dbReference type="EMBL" id="AYV76894.1"/>
    </source>
</evidence>
<dbReference type="GO" id="GO:0005524">
    <property type="term" value="F:ATP binding"/>
    <property type="evidence" value="ECO:0007669"/>
    <property type="project" value="InterPro"/>
</dbReference>
<feature type="coiled-coil region" evidence="1">
    <location>
        <begin position="16"/>
        <end position="68"/>
    </location>
</feature>
<accession>A0A3G4ZRD4</accession>
<gene>
    <name evidence="3" type="ORF">Barrevirus3_14</name>
</gene>
<keyword evidence="1" id="KW-0175">Coiled coil</keyword>
<evidence type="ECO:0000259" key="2">
    <source>
        <dbReference type="Pfam" id="PF00004"/>
    </source>
</evidence>
<name>A0A3G4ZRD4_9VIRU</name>
<sequence length="425" mass="49371">MGNPEDEEKEDREEKIKDLFEELDDSLLDLTVLEAETKETIKLVDRLLNRLKEILDVDKETLNEVKKEVKQVIPIDNNDKKIGNLTELLAFAKKYGTEQELIQQNINTKILFDLVKPLEKMEKIVGMDSVKDQILDLILTSLQNLYDNGMLYHTVIMGPPGVGKTMLSKILGEIYLALRILQKERKEDDHNDDGRVGGREGDEEDNKGEYVFKVARRSDLIGKYLGHTAIKTQELIDSCENGVLFIDEVYSLGNEDKRDSFSKECIDTINLNLLEKNFICIVAGYPEEIENCFFSVNPGLKRRFAFTYHIPNYGFEELLNIFLRKLEELNWSINKENKDENKDKLLQFFKDNTKTFEYFGGDIDTLITYCKTCHSRRIFMENDNELIRKVMDINDIVCGFDKLVKSKNNGKDKESKDENYKRMFS</sequence>
<dbReference type="GO" id="GO:0016887">
    <property type="term" value="F:ATP hydrolysis activity"/>
    <property type="evidence" value="ECO:0007669"/>
    <property type="project" value="InterPro"/>
</dbReference>
<organism evidence="3">
    <name type="scientific">Barrevirus sp</name>
    <dbReference type="NCBI Taxonomy" id="2487763"/>
    <lineage>
        <taxon>Viruses</taxon>
        <taxon>Varidnaviria</taxon>
        <taxon>Bamfordvirae</taxon>
        <taxon>Nucleocytoviricota</taxon>
        <taxon>Megaviricetes</taxon>
        <taxon>Imitervirales</taxon>
        <taxon>Mimiviridae</taxon>
        <taxon>Klosneuvirinae</taxon>
    </lineage>
</organism>
<dbReference type="PANTHER" id="PTHR43392:SF2">
    <property type="entry name" value="AAA-TYPE ATPASE FAMILY PROTEIN _ ANKYRIN REPEAT FAMILY PROTEIN"/>
    <property type="match status" value="1"/>
</dbReference>
<feature type="domain" description="ATPase AAA-type core" evidence="2">
    <location>
        <begin position="156"/>
        <end position="269"/>
    </location>
</feature>
<proteinExistence type="predicted"/>
<dbReference type="Pfam" id="PF00004">
    <property type="entry name" value="AAA"/>
    <property type="match status" value="1"/>
</dbReference>
<dbReference type="SUPFAM" id="SSF52540">
    <property type="entry name" value="P-loop containing nucleoside triphosphate hydrolases"/>
    <property type="match status" value="1"/>
</dbReference>
<dbReference type="Gene3D" id="3.40.50.300">
    <property type="entry name" value="P-loop containing nucleotide triphosphate hydrolases"/>
    <property type="match status" value="1"/>
</dbReference>
<dbReference type="InterPro" id="IPR003959">
    <property type="entry name" value="ATPase_AAA_core"/>
</dbReference>
<dbReference type="EMBL" id="MK072000">
    <property type="protein sequence ID" value="AYV76894.1"/>
    <property type="molecule type" value="Genomic_DNA"/>
</dbReference>
<evidence type="ECO:0000256" key="1">
    <source>
        <dbReference type="SAM" id="Coils"/>
    </source>
</evidence>
<protein>
    <submittedName>
        <fullName evidence="3">AAA family ATPase</fullName>
    </submittedName>
</protein>
<dbReference type="PANTHER" id="PTHR43392">
    <property type="entry name" value="AAA-TYPE ATPASE FAMILY PROTEIN / ANKYRIN REPEAT FAMILY PROTEIN"/>
    <property type="match status" value="1"/>
</dbReference>